<proteinExistence type="predicted"/>
<dbReference type="AlphaFoldDB" id="A0A1Y2FHA0"/>
<organism evidence="3 4">
    <name type="scientific">Neocallimastix californiae</name>
    <dbReference type="NCBI Taxonomy" id="1754190"/>
    <lineage>
        <taxon>Eukaryota</taxon>
        <taxon>Fungi</taxon>
        <taxon>Fungi incertae sedis</taxon>
        <taxon>Chytridiomycota</taxon>
        <taxon>Chytridiomycota incertae sedis</taxon>
        <taxon>Neocallimastigomycetes</taxon>
        <taxon>Neocallimastigales</taxon>
        <taxon>Neocallimastigaceae</taxon>
        <taxon>Neocallimastix</taxon>
    </lineage>
</organism>
<dbReference type="EMBL" id="MCOG01000007">
    <property type="protein sequence ID" value="ORY83341.1"/>
    <property type="molecule type" value="Genomic_DNA"/>
</dbReference>
<dbReference type="Proteomes" id="UP000193920">
    <property type="component" value="Unassembled WGS sequence"/>
</dbReference>
<evidence type="ECO:0000256" key="2">
    <source>
        <dbReference type="SAM" id="SignalP"/>
    </source>
</evidence>
<protein>
    <submittedName>
        <fullName evidence="3">Uncharacterized protein</fullName>
    </submittedName>
</protein>
<feature type="non-terminal residue" evidence="3">
    <location>
        <position position="145"/>
    </location>
</feature>
<feature type="chain" id="PRO_5013164020" evidence="2">
    <location>
        <begin position="21"/>
        <end position="145"/>
    </location>
</feature>
<accession>A0A1Y2FHA0</accession>
<dbReference type="OrthoDB" id="10499866at2759"/>
<sequence length="145" mass="15775">MKCFILLAVFLILNVSISYSITCEEAKTLLNIEYEGNCCDLQQINCDENNEEILSIESLIEEDYEEDLKKLYRRKGGGGHGGGGRGSSGGKSSGSKSSGSKGNASNGKVNSGYGTNYYPNYGGYYGYRGTHRSSNCGIYDESRKN</sequence>
<comment type="caution">
    <text evidence="3">The sequence shown here is derived from an EMBL/GenBank/DDBJ whole genome shotgun (WGS) entry which is preliminary data.</text>
</comment>
<gene>
    <name evidence="3" type="ORF">LY90DRAFT_697293</name>
</gene>
<feature type="compositionally biased region" description="Low complexity" evidence="1">
    <location>
        <begin position="93"/>
        <end position="114"/>
    </location>
</feature>
<evidence type="ECO:0000256" key="1">
    <source>
        <dbReference type="SAM" id="MobiDB-lite"/>
    </source>
</evidence>
<feature type="region of interest" description="Disordered" evidence="1">
    <location>
        <begin position="71"/>
        <end position="114"/>
    </location>
</feature>
<feature type="compositionally biased region" description="Gly residues" evidence="1">
    <location>
        <begin position="78"/>
        <end position="92"/>
    </location>
</feature>
<evidence type="ECO:0000313" key="3">
    <source>
        <dbReference type="EMBL" id="ORY83341.1"/>
    </source>
</evidence>
<reference evidence="3 4" key="1">
    <citation type="submission" date="2016-08" db="EMBL/GenBank/DDBJ databases">
        <title>A Parts List for Fungal Cellulosomes Revealed by Comparative Genomics.</title>
        <authorList>
            <consortium name="DOE Joint Genome Institute"/>
            <person name="Haitjema C.H."/>
            <person name="Gilmore S.P."/>
            <person name="Henske J.K."/>
            <person name="Solomon K.V."/>
            <person name="De Groot R."/>
            <person name="Kuo A."/>
            <person name="Mondo S.J."/>
            <person name="Salamov A.A."/>
            <person name="Labutti K."/>
            <person name="Zhao Z."/>
            <person name="Chiniquy J."/>
            <person name="Barry K."/>
            <person name="Brewer H.M."/>
            <person name="Purvine S.O."/>
            <person name="Wright A.T."/>
            <person name="Boxma B."/>
            <person name="Van Alen T."/>
            <person name="Hackstein J.H."/>
            <person name="Baker S.E."/>
            <person name="Grigoriev I.V."/>
            <person name="O'Malley M.A."/>
        </authorList>
    </citation>
    <scope>NUCLEOTIDE SEQUENCE [LARGE SCALE GENOMIC DNA]</scope>
    <source>
        <strain evidence="3 4">G1</strain>
    </source>
</reference>
<name>A0A1Y2FHA0_9FUNG</name>
<keyword evidence="4" id="KW-1185">Reference proteome</keyword>
<evidence type="ECO:0000313" key="4">
    <source>
        <dbReference type="Proteomes" id="UP000193920"/>
    </source>
</evidence>
<keyword evidence="2" id="KW-0732">Signal</keyword>
<feature type="signal peptide" evidence="2">
    <location>
        <begin position="1"/>
        <end position="20"/>
    </location>
</feature>